<dbReference type="Proteomes" id="UP001600165">
    <property type="component" value="Unassembled WGS sequence"/>
</dbReference>
<evidence type="ECO:0000256" key="3">
    <source>
        <dbReference type="ARBA" id="ARBA00022692"/>
    </source>
</evidence>
<reference evidence="9 10" key="1">
    <citation type="submission" date="2024-10" db="EMBL/GenBank/DDBJ databases">
        <authorList>
            <person name="Ratan Roy A."/>
            <person name="Morales Sandoval P.H."/>
            <person name="De Los Santos Villalobos S."/>
            <person name="Chakraborty S."/>
            <person name="Mukherjee J."/>
        </authorList>
    </citation>
    <scope>NUCLEOTIDE SEQUENCE [LARGE SCALE GENOMIC DNA]</scope>
    <source>
        <strain evidence="9 10">S1</strain>
    </source>
</reference>
<dbReference type="RefSeq" id="WP_377961237.1">
    <property type="nucleotide sequence ID" value="NZ_JBHZOL010000020.1"/>
</dbReference>
<feature type="transmembrane region" description="Helical" evidence="7">
    <location>
        <begin position="34"/>
        <end position="55"/>
    </location>
</feature>
<evidence type="ECO:0000256" key="5">
    <source>
        <dbReference type="ARBA" id="ARBA00022989"/>
    </source>
</evidence>
<proteinExistence type="predicted"/>
<sequence>MRKKSATGWFILDVIWLTWRRFRYDCRAIPAKAWTVWWQTLLIGLGITAIVSYGITRFAQAAREPWLQAWDEQMLPILVQHLPLTFARSITWESPGNLLVMLPLVITFVAVAVWRSRPLIAATVVAAYGLQFALVWIGWGLWNRDRPTLIAGGIASPSLHSFPSGHTTLVFAVYGLMAYFFLRATRNWLERLFGFLFFLVFAGLVSSARLEIGAHWPSDIIAGCILGLLWLVVVVTALNRAETYT</sequence>
<evidence type="ECO:0000259" key="8">
    <source>
        <dbReference type="SMART" id="SM00014"/>
    </source>
</evidence>
<evidence type="ECO:0000256" key="6">
    <source>
        <dbReference type="ARBA" id="ARBA00023136"/>
    </source>
</evidence>
<evidence type="ECO:0000313" key="9">
    <source>
        <dbReference type="EMBL" id="MFE4105159.1"/>
    </source>
</evidence>
<dbReference type="InterPro" id="IPR000326">
    <property type="entry name" value="PAP2/HPO"/>
</dbReference>
<feature type="transmembrane region" description="Helical" evidence="7">
    <location>
        <begin position="162"/>
        <end position="182"/>
    </location>
</feature>
<keyword evidence="6 7" id="KW-0472">Membrane</keyword>
<keyword evidence="4" id="KW-0378">Hydrolase</keyword>
<evidence type="ECO:0000256" key="7">
    <source>
        <dbReference type="SAM" id="Phobius"/>
    </source>
</evidence>
<feature type="transmembrane region" description="Helical" evidence="7">
    <location>
        <begin position="96"/>
        <end position="114"/>
    </location>
</feature>
<keyword evidence="2" id="KW-1003">Cell membrane</keyword>
<gene>
    <name evidence="9" type="ORF">ACFVKH_02645</name>
</gene>
<protein>
    <submittedName>
        <fullName evidence="9">Phosphatase PAP2 family protein</fullName>
    </submittedName>
</protein>
<name>A0ABW6ICL3_9CYAN</name>
<dbReference type="EMBL" id="JBHZOL010000020">
    <property type="protein sequence ID" value="MFE4105159.1"/>
    <property type="molecule type" value="Genomic_DNA"/>
</dbReference>
<dbReference type="PANTHER" id="PTHR14969">
    <property type="entry name" value="SPHINGOSINE-1-PHOSPHATE PHOSPHOHYDROLASE"/>
    <property type="match status" value="1"/>
</dbReference>
<comment type="subcellular location">
    <subcellularLocation>
        <location evidence="1">Cell membrane</location>
        <topology evidence="1">Multi-pass membrane protein</topology>
    </subcellularLocation>
</comment>
<feature type="domain" description="Phosphatidic acid phosphatase type 2/haloperoxidase" evidence="8">
    <location>
        <begin position="119"/>
        <end position="235"/>
    </location>
</feature>
<dbReference type="InterPro" id="IPR036938">
    <property type="entry name" value="PAP2/HPO_sf"/>
</dbReference>
<feature type="transmembrane region" description="Helical" evidence="7">
    <location>
        <begin position="119"/>
        <end position="142"/>
    </location>
</feature>
<dbReference type="PANTHER" id="PTHR14969:SF62">
    <property type="entry name" value="DECAPRENYLPHOSPHORYL-5-PHOSPHORIBOSE PHOSPHATASE RV3807C-RELATED"/>
    <property type="match status" value="1"/>
</dbReference>
<accession>A0ABW6ICL3</accession>
<feature type="transmembrane region" description="Helical" evidence="7">
    <location>
        <begin position="189"/>
        <end position="208"/>
    </location>
</feature>
<keyword evidence="3 7" id="KW-0812">Transmembrane</keyword>
<evidence type="ECO:0000313" key="10">
    <source>
        <dbReference type="Proteomes" id="UP001600165"/>
    </source>
</evidence>
<evidence type="ECO:0000256" key="2">
    <source>
        <dbReference type="ARBA" id="ARBA00022475"/>
    </source>
</evidence>
<evidence type="ECO:0000256" key="4">
    <source>
        <dbReference type="ARBA" id="ARBA00022801"/>
    </source>
</evidence>
<dbReference type="Gene3D" id="1.20.144.10">
    <property type="entry name" value="Phosphatidic acid phosphatase type 2/haloperoxidase"/>
    <property type="match status" value="1"/>
</dbReference>
<organism evidence="9 10">
    <name type="scientific">Almyronema epifaneia S1</name>
    <dbReference type="NCBI Taxonomy" id="2991925"/>
    <lineage>
        <taxon>Bacteria</taxon>
        <taxon>Bacillati</taxon>
        <taxon>Cyanobacteriota</taxon>
        <taxon>Cyanophyceae</taxon>
        <taxon>Nodosilineales</taxon>
        <taxon>Nodosilineaceae</taxon>
        <taxon>Almyronema</taxon>
        <taxon>Almyronema epifaneia</taxon>
    </lineage>
</organism>
<dbReference type="Pfam" id="PF01569">
    <property type="entry name" value="PAP2"/>
    <property type="match status" value="1"/>
</dbReference>
<feature type="transmembrane region" description="Helical" evidence="7">
    <location>
        <begin position="220"/>
        <end position="238"/>
    </location>
</feature>
<dbReference type="SMART" id="SM00014">
    <property type="entry name" value="acidPPc"/>
    <property type="match status" value="1"/>
</dbReference>
<comment type="caution">
    <text evidence="9">The sequence shown here is derived from an EMBL/GenBank/DDBJ whole genome shotgun (WGS) entry which is preliminary data.</text>
</comment>
<evidence type="ECO:0000256" key="1">
    <source>
        <dbReference type="ARBA" id="ARBA00004651"/>
    </source>
</evidence>
<keyword evidence="10" id="KW-1185">Reference proteome</keyword>
<dbReference type="SUPFAM" id="SSF48317">
    <property type="entry name" value="Acid phosphatase/Vanadium-dependent haloperoxidase"/>
    <property type="match status" value="1"/>
</dbReference>
<keyword evidence="5 7" id="KW-1133">Transmembrane helix</keyword>